<evidence type="ECO:0000256" key="1">
    <source>
        <dbReference type="ARBA" id="ARBA00006474"/>
    </source>
</evidence>
<feature type="transmembrane region" description="Helical" evidence="7">
    <location>
        <begin position="61"/>
        <end position="79"/>
    </location>
</feature>
<comment type="caution">
    <text evidence="9">The sequence shown here is derived from an EMBL/GenBank/DDBJ whole genome shotgun (WGS) entry which is preliminary data.</text>
</comment>
<dbReference type="InterPro" id="IPR041027">
    <property type="entry name" value="FtsK_alpha"/>
</dbReference>
<evidence type="ECO:0000256" key="3">
    <source>
        <dbReference type="ARBA" id="ARBA00022840"/>
    </source>
</evidence>
<dbReference type="PANTHER" id="PTHR22683">
    <property type="entry name" value="SPORULATION PROTEIN RELATED"/>
    <property type="match status" value="1"/>
</dbReference>
<dbReference type="InterPro" id="IPR003593">
    <property type="entry name" value="AAA+_ATPase"/>
</dbReference>
<keyword evidence="3 5" id="KW-0067">ATP-binding</keyword>
<dbReference type="SUPFAM" id="SSF46785">
    <property type="entry name" value="Winged helix' DNA-binding domain"/>
    <property type="match status" value="1"/>
</dbReference>
<feature type="transmembrane region" description="Helical" evidence="7">
    <location>
        <begin position="121"/>
        <end position="143"/>
    </location>
</feature>
<dbReference type="AlphaFoldDB" id="A0A1F4YGX6"/>
<feature type="binding site" evidence="5">
    <location>
        <begin position="375"/>
        <end position="382"/>
    </location>
    <ligand>
        <name>ATP</name>
        <dbReference type="ChEBI" id="CHEBI:30616"/>
    </ligand>
</feature>
<keyword evidence="2 5" id="KW-0547">Nucleotide-binding</keyword>
<dbReference type="CDD" id="cd01127">
    <property type="entry name" value="TrwB_TraG_TraD_VirD4"/>
    <property type="match status" value="1"/>
</dbReference>
<dbReference type="InterPro" id="IPR002543">
    <property type="entry name" value="FtsK_dom"/>
</dbReference>
<dbReference type="Gene3D" id="3.30.980.40">
    <property type="match status" value="1"/>
</dbReference>
<dbReference type="GO" id="GO:0003677">
    <property type="term" value="F:DNA binding"/>
    <property type="evidence" value="ECO:0007669"/>
    <property type="project" value="UniProtKB-KW"/>
</dbReference>
<feature type="domain" description="FtsK" evidence="8">
    <location>
        <begin position="358"/>
        <end position="545"/>
    </location>
</feature>
<dbReference type="Pfam" id="PF17854">
    <property type="entry name" value="FtsK_alpha"/>
    <property type="match status" value="1"/>
</dbReference>
<dbReference type="PANTHER" id="PTHR22683:SF41">
    <property type="entry name" value="DNA TRANSLOCASE FTSK"/>
    <property type="match status" value="1"/>
</dbReference>
<evidence type="ECO:0000259" key="8">
    <source>
        <dbReference type="PROSITE" id="PS50901"/>
    </source>
</evidence>
<comment type="similarity">
    <text evidence="1">Belongs to the FtsK/SpoIIIE/SftA family.</text>
</comment>
<organism evidence="9 10">
    <name type="scientific">Candidatus Amesbacteria bacterium RIFCSPHIGHO2_01_FULL_48_32b</name>
    <dbReference type="NCBI Taxonomy" id="1797253"/>
    <lineage>
        <taxon>Bacteria</taxon>
        <taxon>Candidatus Amesiibacteriota</taxon>
    </lineage>
</organism>
<dbReference type="SMART" id="SM00843">
    <property type="entry name" value="Ftsk_gamma"/>
    <property type="match status" value="1"/>
</dbReference>
<dbReference type="Pfam" id="PF01580">
    <property type="entry name" value="FtsK_SpoIIIE"/>
    <property type="match status" value="1"/>
</dbReference>
<dbReference type="Proteomes" id="UP000178176">
    <property type="component" value="Unassembled WGS sequence"/>
</dbReference>
<dbReference type="Gene3D" id="1.10.10.10">
    <property type="entry name" value="Winged helix-like DNA-binding domain superfamily/Winged helix DNA-binding domain"/>
    <property type="match status" value="1"/>
</dbReference>
<evidence type="ECO:0000313" key="10">
    <source>
        <dbReference type="Proteomes" id="UP000178176"/>
    </source>
</evidence>
<keyword evidence="7" id="KW-1133">Transmembrane helix</keyword>
<evidence type="ECO:0000256" key="6">
    <source>
        <dbReference type="SAM" id="MobiDB-lite"/>
    </source>
</evidence>
<evidence type="ECO:0000256" key="2">
    <source>
        <dbReference type="ARBA" id="ARBA00022741"/>
    </source>
</evidence>
<feature type="region of interest" description="Disordered" evidence="6">
    <location>
        <begin position="196"/>
        <end position="221"/>
    </location>
</feature>
<accession>A0A1F4YGX6</accession>
<dbReference type="InterPro" id="IPR027417">
    <property type="entry name" value="P-loop_NTPase"/>
</dbReference>
<feature type="transmembrane region" description="Helical" evidence="7">
    <location>
        <begin position="91"/>
        <end position="115"/>
    </location>
</feature>
<reference evidence="9 10" key="1">
    <citation type="journal article" date="2016" name="Nat. Commun.">
        <title>Thousands of microbial genomes shed light on interconnected biogeochemical processes in an aquifer system.</title>
        <authorList>
            <person name="Anantharaman K."/>
            <person name="Brown C.T."/>
            <person name="Hug L.A."/>
            <person name="Sharon I."/>
            <person name="Castelle C.J."/>
            <person name="Probst A.J."/>
            <person name="Thomas B.C."/>
            <person name="Singh A."/>
            <person name="Wilkins M.J."/>
            <person name="Karaoz U."/>
            <person name="Brodie E.L."/>
            <person name="Williams K.H."/>
            <person name="Hubbard S.S."/>
            <person name="Banfield J.F."/>
        </authorList>
    </citation>
    <scope>NUCLEOTIDE SEQUENCE [LARGE SCALE GENOMIC DNA]</scope>
</reference>
<dbReference type="InterPro" id="IPR018541">
    <property type="entry name" value="Ftsk_gamma"/>
</dbReference>
<dbReference type="GO" id="GO:0005524">
    <property type="term" value="F:ATP binding"/>
    <property type="evidence" value="ECO:0007669"/>
    <property type="project" value="UniProtKB-UniRule"/>
</dbReference>
<gene>
    <name evidence="9" type="ORF">A2876_00450</name>
</gene>
<keyword evidence="4" id="KW-0238">DNA-binding</keyword>
<evidence type="ECO:0000256" key="5">
    <source>
        <dbReference type="PROSITE-ProRule" id="PRU00289"/>
    </source>
</evidence>
<protein>
    <recommendedName>
        <fullName evidence="8">FtsK domain-containing protein</fullName>
    </recommendedName>
</protein>
<sequence>MRKHRSLLGRKKFQVRLKQSTIYSATAIVLFAISGIIWISFTKGSLPLLRLNNFLVENFGLFTSFFLPFPFLIGGLMLTKIKSSLAEPNTLLGSLIILISLMGLVHTGGLGLLLWQNSSTLLSPAGTALFLLAGLGIGFIVMFNVPFEEALNWVISLFRALFSLASRFKTAERSLEKVPKIGGMVNAPAVLPGKESPKQLKLPQASNRPQPTTPAGAADQPWHYPPLSLLSESISGKADRGDPRTNAAIIEKTLEAFGITAKVIEINYGPAVTQYALEVAIGTKLSKISALGSDLALALAAPTGQIRIEAPIPGRSLVGIELPNRAPEFVSLRKILESDALKHHKSKIAVALGLDVSGSPIVGDIARMPHILIAGSTGSGKSVCINAFIASLLFRTSPQELNLIMIDPKRVELTGFNGIPHLLTPVIVEPDKVLSALKWAMSEMDRRYKLFAEVGVRNLEAYNELSGFQALPYIMIFVDELADIMLFAPVEVEDAITRIAQMARATGIHLIIATQRPSVDVITGLIKANIPTRIAFAVSSMIDSRVIIDSPGAEKLLGKGDMLYVPPDQAKPIRIQGAFISDKEIHQLIDYLKKQGVAPHYTEEVTTMPITSRAGGRMGSSKGSAFISPNGEDRDALFADAFRLIVQHQNASASFLQRKLSIGYARAARILDELHQAGVIGPTDGAKPRDILITDVDSFLSQQSVEQ</sequence>
<evidence type="ECO:0000313" key="9">
    <source>
        <dbReference type="EMBL" id="OGC93006.1"/>
    </source>
</evidence>
<keyword evidence="7" id="KW-0812">Transmembrane</keyword>
<dbReference type="EMBL" id="MEXH01000002">
    <property type="protein sequence ID" value="OGC93006.1"/>
    <property type="molecule type" value="Genomic_DNA"/>
</dbReference>
<dbReference type="SUPFAM" id="SSF52540">
    <property type="entry name" value="P-loop containing nucleoside triphosphate hydrolases"/>
    <property type="match status" value="1"/>
</dbReference>
<dbReference type="Pfam" id="PF09397">
    <property type="entry name" value="FtsK_gamma"/>
    <property type="match status" value="1"/>
</dbReference>
<keyword evidence="7" id="KW-0472">Membrane</keyword>
<name>A0A1F4YGX6_9BACT</name>
<proteinExistence type="inferred from homology"/>
<dbReference type="Gene3D" id="3.40.50.300">
    <property type="entry name" value="P-loop containing nucleotide triphosphate hydrolases"/>
    <property type="match status" value="1"/>
</dbReference>
<dbReference type="PROSITE" id="PS50901">
    <property type="entry name" value="FTSK"/>
    <property type="match status" value="1"/>
</dbReference>
<dbReference type="SMART" id="SM00382">
    <property type="entry name" value="AAA"/>
    <property type="match status" value="1"/>
</dbReference>
<dbReference type="InterPro" id="IPR050206">
    <property type="entry name" value="FtsK/SpoIIIE/SftA"/>
</dbReference>
<feature type="transmembrane region" description="Helical" evidence="7">
    <location>
        <begin position="21"/>
        <end position="41"/>
    </location>
</feature>
<evidence type="ECO:0000256" key="4">
    <source>
        <dbReference type="ARBA" id="ARBA00023125"/>
    </source>
</evidence>
<dbReference type="InterPro" id="IPR036390">
    <property type="entry name" value="WH_DNA-bd_sf"/>
</dbReference>
<dbReference type="InterPro" id="IPR036388">
    <property type="entry name" value="WH-like_DNA-bd_sf"/>
</dbReference>
<evidence type="ECO:0000256" key="7">
    <source>
        <dbReference type="SAM" id="Phobius"/>
    </source>
</evidence>